<gene>
    <name evidence="1" type="ORF">S01H1_76872</name>
</gene>
<dbReference type="EMBL" id="BARS01051635">
    <property type="protein sequence ID" value="GAG47286.1"/>
    <property type="molecule type" value="Genomic_DNA"/>
</dbReference>
<reference evidence="1" key="1">
    <citation type="journal article" date="2014" name="Front. Microbiol.">
        <title>High frequency of phylogenetically diverse reductive dehalogenase-homologous genes in deep subseafloor sedimentary metagenomes.</title>
        <authorList>
            <person name="Kawai M."/>
            <person name="Futagami T."/>
            <person name="Toyoda A."/>
            <person name="Takaki Y."/>
            <person name="Nishi S."/>
            <person name="Hori S."/>
            <person name="Arai W."/>
            <person name="Tsubouchi T."/>
            <person name="Morono Y."/>
            <person name="Uchiyama I."/>
            <person name="Ito T."/>
            <person name="Fujiyama A."/>
            <person name="Inagaki F."/>
            <person name="Takami H."/>
        </authorList>
    </citation>
    <scope>NUCLEOTIDE SEQUENCE</scope>
    <source>
        <strain evidence="1">Expedition CK06-06</strain>
    </source>
</reference>
<sequence length="98" mass="10616">MDLQDKARMRLDVERTALAISCFRAETGRWPGELAELTPSLLKAVPMDAFSQGPLVYRADEDGCIVYSVGINLTDDGGECGDGYDAEDDDIAAKFANP</sequence>
<accession>X0ZG22</accession>
<proteinExistence type="predicted"/>
<protein>
    <recommendedName>
        <fullName evidence="2">Type II secretion system protein GspG C-terminal domain-containing protein</fullName>
    </recommendedName>
</protein>
<dbReference type="AlphaFoldDB" id="X0ZG22"/>
<name>X0ZG22_9ZZZZ</name>
<comment type="caution">
    <text evidence="1">The sequence shown here is derived from an EMBL/GenBank/DDBJ whole genome shotgun (WGS) entry which is preliminary data.</text>
</comment>
<organism evidence="1">
    <name type="scientific">marine sediment metagenome</name>
    <dbReference type="NCBI Taxonomy" id="412755"/>
    <lineage>
        <taxon>unclassified sequences</taxon>
        <taxon>metagenomes</taxon>
        <taxon>ecological metagenomes</taxon>
    </lineage>
</organism>
<evidence type="ECO:0008006" key="2">
    <source>
        <dbReference type="Google" id="ProtNLM"/>
    </source>
</evidence>
<evidence type="ECO:0000313" key="1">
    <source>
        <dbReference type="EMBL" id="GAG47286.1"/>
    </source>
</evidence>